<dbReference type="Gene3D" id="3.40.50.720">
    <property type="entry name" value="NAD(P)-binding Rossmann-like Domain"/>
    <property type="match status" value="1"/>
</dbReference>
<comment type="catalytic activity">
    <reaction evidence="7 8">
        <text>shikimate + NADP(+) = 3-dehydroshikimate + NADPH + H(+)</text>
        <dbReference type="Rhea" id="RHEA:17737"/>
        <dbReference type="ChEBI" id="CHEBI:15378"/>
        <dbReference type="ChEBI" id="CHEBI:16630"/>
        <dbReference type="ChEBI" id="CHEBI:36208"/>
        <dbReference type="ChEBI" id="CHEBI:57783"/>
        <dbReference type="ChEBI" id="CHEBI:58349"/>
        <dbReference type="EC" id="1.1.1.25"/>
    </reaction>
</comment>
<evidence type="ECO:0000256" key="2">
    <source>
        <dbReference type="ARBA" id="ARBA00012962"/>
    </source>
</evidence>
<evidence type="ECO:0000313" key="11">
    <source>
        <dbReference type="EMBL" id="ACL55167.1"/>
    </source>
</evidence>
<name>B8IUC2_METNO</name>
<dbReference type="NCBIfam" id="NF009201">
    <property type="entry name" value="PRK12549.1"/>
    <property type="match status" value="1"/>
</dbReference>
<dbReference type="InterPro" id="IPR022893">
    <property type="entry name" value="Shikimate_DH_fam"/>
</dbReference>
<gene>
    <name evidence="8" type="primary">aroE</name>
    <name evidence="11" type="ordered locus">Mnod_0120</name>
</gene>
<dbReference type="Pfam" id="PF18317">
    <property type="entry name" value="SDH_C"/>
    <property type="match status" value="1"/>
</dbReference>
<keyword evidence="6 8" id="KW-0057">Aromatic amino acid biosynthesis</keyword>
<keyword evidence="3 8" id="KW-0028">Amino-acid biosynthesis</keyword>
<keyword evidence="5 8" id="KW-0560">Oxidoreductase</keyword>
<organism evidence="11 12">
    <name type="scientific">Methylobacterium nodulans (strain LMG 21967 / CNCM I-2342 / ORS 2060)</name>
    <dbReference type="NCBI Taxonomy" id="460265"/>
    <lineage>
        <taxon>Bacteria</taxon>
        <taxon>Pseudomonadati</taxon>
        <taxon>Pseudomonadota</taxon>
        <taxon>Alphaproteobacteria</taxon>
        <taxon>Hyphomicrobiales</taxon>
        <taxon>Methylobacteriaceae</taxon>
        <taxon>Methylobacterium</taxon>
    </lineage>
</organism>
<dbReference type="InterPro" id="IPR041121">
    <property type="entry name" value="SDH_C"/>
</dbReference>
<dbReference type="HAMAP" id="MF_00222">
    <property type="entry name" value="Shikimate_DH_AroE"/>
    <property type="match status" value="1"/>
</dbReference>
<comment type="function">
    <text evidence="8">Involved in the biosynthesis of the chorismate, which leads to the biosynthesis of aromatic amino acids. Catalyzes the reversible NADPH linked reduction of 3-dehydroshikimate (DHSA) to yield shikimate (SA).</text>
</comment>
<keyword evidence="4 8" id="KW-0521">NADP</keyword>
<dbReference type="Proteomes" id="UP000008207">
    <property type="component" value="Chromosome"/>
</dbReference>
<feature type="active site" description="Proton acceptor" evidence="8">
    <location>
        <position position="75"/>
    </location>
</feature>
<sequence length="296" mass="30379">MAPVQQQRFLLGLIGSPIKHSASPAMHEAAARALGMRAHYQLIDVAGAGPALLRTLLDGLRLIGFAGANVTFPYKEAVVPLLDDLSEGARAVGAVNTIVVEDGRLVGHNTDASGFARALTQRFGPAPRGPVALIGAGGVGKAIAVALSGFPGLEIRLVDRDPAKAASLAAALAPRAALRVCGTVEQALDGAGGLVNGTPVGMLPNRGSPVPPHLLRPEIWVADAVYSPLWTPLLREAARLGAPTMTGRDLAIHQAVDAFRLFTGVDAPETAMAQAFDAAIAAHAEEGSPPPPRSDG</sequence>
<dbReference type="CDD" id="cd01065">
    <property type="entry name" value="NAD_bind_Shikimate_DH"/>
    <property type="match status" value="1"/>
</dbReference>
<dbReference type="GO" id="GO:0019632">
    <property type="term" value="P:shikimate metabolic process"/>
    <property type="evidence" value="ECO:0007669"/>
    <property type="project" value="InterPro"/>
</dbReference>
<dbReference type="InterPro" id="IPR046346">
    <property type="entry name" value="Aminoacid_DH-like_N_sf"/>
</dbReference>
<feature type="domain" description="SDH C-terminal" evidence="10">
    <location>
        <begin position="252"/>
        <end position="275"/>
    </location>
</feature>
<dbReference type="KEGG" id="mno:Mnod_0120"/>
<protein>
    <recommendedName>
        <fullName evidence="2 8">Shikimate dehydrogenase (NADP(+))</fullName>
        <shortName evidence="8">SDH</shortName>
        <ecNumber evidence="2 8">1.1.1.25</ecNumber>
    </recommendedName>
</protein>
<dbReference type="GO" id="GO:0008652">
    <property type="term" value="P:amino acid biosynthetic process"/>
    <property type="evidence" value="ECO:0007669"/>
    <property type="project" value="UniProtKB-KW"/>
</dbReference>
<feature type="binding site" evidence="8">
    <location>
        <begin position="135"/>
        <end position="139"/>
    </location>
    <ligand>
        <name>NADP(+)</name>
        <dbReference type="ChEBI" id="CHEBI:58349"/>
    </ligand>
</feature>
<comment type="pathway">
    <text evidence="1 8">Metabolic intermediate biosynthesis; chorismate biosynthesis; chorismate from D-erythrose 4-phosphate and phosphoenolpyruvate: step 4/7.</text>
</comment>
<evidence type="ECO:0000256" key="6">
    <source>
        <dbReference type="ARBA" id="ARBA00023141"/>
    </source>
</evidence>
<dbReference type="AlphaFoldDB" id="B8IUC2"/>
<keyword evidence="12" id="KW-1185">Reference proteome</keyword>
<evidence type="ECO:0000256" key="4">
    <source>
        <dbReference type="ARBA" id="ARBA00022857"/>
    </source>
</evidence>
<feature type="binding site" evidence="8">
    <location>
        <position position="87"/>
    </location>
    <ligand>
        <name>NADP(+)</name>
        <dbReference type="ChEBI" id="CHEBI:58349"/>
    </ligand>
</feature>
<dbReference type="InterPro" id="IPR036291">
    <property type="entry name" value="NAD(P)-bd_dom_sf"/>
</dbReference>
<evidence type="ECO:0000259" key="10">
    <source>
        <dbReference type="Pfam" id="PF18317"/>
    </source>
</evidence>
<evidence type="ECO:0000313" key="12">
    <source>
        <dbReference type="Proteomes" id="UP000008207"/>
    </source>
</evidence>
<dbReference type="STRING" id="460265.Mnod_0120"/>
<dbReference type="OrthoDB" id="9792692at2"/>
<proteinExistence type="inferred from homology"/>
<feature type="binding site" evidence="8">
    <location>
        <begin position="21"/>
        <end position="23"/>
    </location>
    <ligand>
        <name>shikimate</name>
        <dbReference type="ChEBI" id="CHEBI:36208"/>
    </ligand>
</feature>
<dbReference type="SUPFAM" id="SSF51735">
    <property type="entry name" value="NAD(P)-binding Rossmann-fold domains"/>
    <property type="match status" value="1"/>
</dbReference>
<evidence type="ECO:0000256" key="7">
    <source>
        <dbReference type="ARBA" id="ARBA00049442"/>
    </source>
</evidence>
<evidence type="ECO:0000256" key="3">
    <source>
        <dbReference type="ARBA" id="ARBA00022605"/>
    </source>
</evidence>
<dbReference type="HOGENOM" id="CLU_044063_4_3_5"/>
<dbReference type="NCBIfam" id="TIGR00507">
    <property type="entry name" value="aroE"/>
    <property type="match status" value="1"/>
</dbReference>
<comment type="similarity">
    <text evidence="8">Belongs to the shikimate dehydrogenase family.</text>
</comment>
<feature type="binding site" evidence="8">
    <location>
        <position position="226"/>
    </location>
    <ligand>
        <name>shikimate</name>
        <dbReference type="ChEBI" id="CHEBI:36208"/>
    </ligand>
</feature>
<dbReference type="PANTHER" id="PTHR21089:SF1">
    <property type="entry name" value="BIFUNCTIONAL 3-DEHYDROQUINATE DEHYDRATASE_SHIKIMATE DEHYDROGENASE, CHLOROPLASTIC"/>
    <property type="match status" value="1"/>
</dbReference>
<dbReference type="PANTHER" id="PTHR21089">
    <property type="entry name" value="SHIKIMATE DEHYDROGENASE"/>
    <property type="match status" value="1"/>
</dbReference>
<comment type="caution">
    <text evidence="8">Lacks conserved residue(s) required for the propagation of feature annotation.</text>
</comment>
<dbReference type="NCBIfam" id="NF001319">
    <property type="entry name" value="PRK00258.3-3"/>
    <property type="match status" value="1"/>
</dbReference>
<dbReference type="eggNOG" id="COG0169">
    <property type="taxonomic scope" value="Bacteria"/>
</dbReference>
<feature type="binding site" evidence="8">
    <location>
        <position position="96"/>
    </location>
    <ligand>
        <name>shikimate</name>
        <dbReference type="ChEBI" id="CHEBI:36208"/>
    </ligand>
</feature>
<dbReference type="GO" id="GO:0009423">
    <property type="term" value="P:chorismate biosynthetic process"/>
    <property type="evidence" value="ECO:0007669"/>
    <property type="project" value="UniProtKB-UniRule"/>
</dbReference>
<dbReference type="Gene3D" id="3.40.50.10860">
    <property type="entry name" value="Leucine Dehydrogenase, chain A, domain 1"/>
    <property type="match status" value="1"/>
</dbReference>
<reference evidence="11 12" key="1">
    <citation type="submission" date="2009-01" db="EMBL/GenBank/DDBJ databases">
        <title>Complete sequence of chromosome of Methylobacterium nodulans ORS 2060.</title>
        <authorList>
            <consortium name="US DOE Joint Genome Institute"/>
            <person name="Lucas S."/>
            <person name="Copeland A."/>
            <person name="Lapidus A."/>
            <person name="Glavina del Rio T."/>
            <person name="Dalin E."/>
            <person name="Tice H."/>
            <person name="Bruce D."/>
            <person name="Goodwin L."/>
            <person name="Pitluck S."/>
            <person name="Sims D."/>
            <person name="Brettin T."/>
            <person name="Detter J.C."/>
            <person name="Han C."/>
            <person name="Larimer F."/>
            <person name="Land M."/>
            <person name="Hauser L."/>
            <person name="Kyrpides N."/>
            <person name="Ivanova N."/>
            <person name="Marx C.J."/>
            <person name="Richardson P."/>
        </authorList>
    </citation>
    <scope>NUCLEOTIDE SEQUENCE [LARGE SCALE GENOMIC DNA]</scope>
    <source>
        <strain evidence="12">LMG 21967 / CNCM I-2342 / ORS 2060</strain>
    </source>
</reference>
<dbReference type="SUPFAM" id="SSF53223">
    <property type="entry name" value="Aminoacid dehydrogenase-like, N-terminal domain"/>
    <property type="match status" value="1"/>
</dbReference>
<dbReference type="EC" id="1.1.1.25" evidence="2 8"/>
<dbReference type="UniPathway" id="UPA00053">
    <property type="reaction ID" value="UER00087"/>
</dbReference>
<evidence type="ECO:0000256" key="8">
    <source>
        <dbReference type="HAMAP-Rule" id="MF_00222"/>
    </source>
</evidence>
<evidence type="ECO:0000259" key="9">
    <source>
        <dbReference type="Pfam" id="PF08501"/>
    </source>
</evidence>
<dbReference type="RefSeq" id="WP_015926880.1">
    <property type="nucleotide sequence ID" value="NC_011894.1"/>
</dbReference>
<dbReference type="GO" id="GO:0009073">
    <property type="term" value="P:aromatic amino acid family biosynthetic process"/>
    <property type="evidence" value="ECO:0007669"/>
    <property type="project" value="UniProtKB-KW"/>
</dbReference>
<dbReference type="GO" id="GO:0005829">
    <property type="term" value="C:cytosol"/>
    <property type="evidence" value="ECO:0007669"/>
    <property type="project" value="TreeGrafter"/>
</dbReference>
<evidence type="ECO:0000256" key="5">
    <source>
        <dbReference type="ARBA" id="ARBA00023002"/>
    </source>
</evidence>
<dbReference type="InterPro" id="IPR011342">
    <property type="entry name" value="Shikimate_DH"/>
</dbReference>
<feature type="domain" description="Shikimate dehydrogenase substrate binding N-terminal" evidence="9">
    <location>
        <begin position="13"/>
        <end position="98"/>
    </location>
</feature>
<dbReference type="GO" id="GO:0050661">
    <property type="term" value="F:NADP binding"/>
    <property type="evidence" value="ECO:0007669"/>
    <property type="project" value="InterPro"/>
</dbReference>
<dbReference type="Pfam" id="PF08501">
    <property type="entry name" value="Shikimate_dh_N"/>
    <property type="match status" value="1"/>
</dbReference>
<evidence type="ECO:0000256" key="1">
    <source>
        <dbReference type="ARBA" id="ARBA00004871"/>
    </source>
</evidence>
<feature type="binding site" evidence="8">
    <location>
        <position position="111"/>
    </location>
    <ligand>
        <name>shikimate</name>
        <dbReference type="ChEBI" id="CHEBI:36208"/>
    </ligand>
</feature>
<dbReference type="EMBL" id="CP001349">
    <property type="protein sequence ID" value="ACL55167.1"/>
    <property type="molecule type" value="Genomic_DNA"/>
</dbReference>
<comment type="subunit">
    <text evidence="8">Homodimer.</text>
</comment>
<dbReference type="InterPro" id="IPR013708">
    <property type="entry name" value="Shikimate_DH-bd_N"/>
</dbReference>
<feature type="binding site" evidence="8">
    <location>
        <position position="254"/>
    </location>
    <ligand>
        <name>shikimate</name>
        <dbReference type="ChEBI" id="CHEBI:36208"/>
    </ligand>
</feature>
<feature type="binding site" evidence="8">
    <location>
        <position position="71"/>
    </location>
    <ligand>
        <name>shikimate</name>
        <dbReference type="ChEBI" id="CHEBI:36208"/>
    </ligand>
</feature>
<dbReference type="GO" id="GO:0004764">
    <property type="term" value="F:shikimate 3-dehydrogenase (NADP+) activity"/>
    <property type="evidence" value="ECO:0007669"/>
    <property type="project" value="UniProtKB-UniRule"/>
</dbReference>
<feature type="binding site" evidence="8">
    <location>
        <position position="224"/>
    </location>
    <ligand>
        <name>NADP(+)</name>
        <dbReference type="ChEBI" id="CHEBI:58349"/>
    </ligand>
</feature>
<feature type="binding site" evidence="8">
    <location>
        <position position="247"/>
    </location>
    <ligand>
        <name>NADP(+)</name>
        <dbReference type="ChEBI" id="CHEBI:58349"/>
    </ligand>
</feature>
<accession>B8IUC2</accession>